<feature type="domain" description="MmeI-like N-terminal" evidence="10">
    <location>
        <begin position="107"/>
        <end position="188"/>
    </location>
</feature>
<dbReference type="Pfam" id="PF12950">
    <property type="entry name" value="TaqI_C"/>
    <property type="match status" value="1"/>
</dbReference>
<accession>A0A6I6EZN7</accession>
<keyword evidence="5" id="KW-0680">Restriction system</keyword>
<evidence type="ECO:0000313" key="11">
    <source>
        <dbReference type="EMBL" id="QGU94454.1"/>
    </source>
</evidence>
<dbReference type="GO" id="GO:0009307">
    <property type="term" value="P:DNA restriction-modification system"/>
    <property type="evidence" value="ECO:0007669"/>
    <property type="project" value="UniProtKB-KW"/>
</dbReference>
<dbReference type="InterPro" id="IPR046817">
    <property type="entry name" value="MmeI_N"/>
</dbReference>
<dbReference type="InterPro" id="IPR029063">
    <property type="entry name" value="SAM-dependent_MTases_sf"/>
</dbReference>
<keyword evidence="6" id="KW-0238">DNA-binding</keyword>
<evidence type="ECO:0000256" key="2">
    <source>
        <dbReference type="ARBA" id="ARBA00022603"/>
    </source>
</evidence>
<reference evidence="11 12" key="1">
    <citation type="submission" date="2019-12" db="EMBL/GenBank/DDBJ databases">
        <title>Genome sequenceing of Clostridium bovifaecis.</title>
        <authorList>
            <person name="Yao Y."/>
        </authorList>
    </citation>
    <scope>NUCLEOTIDE SEQUENCE [LARGE SCALE GENOMIC DNA]</scope>
    <source>
        <strain evidence="11 12">BXX</strain>
    </source>
</reference>
<comment type="catalytic activity">
    <reaction evidence="7">
        <text>a 2'-deoxyadenosine in DNA + S-adenosyl-L-methionine = an N(6)-methyl-2'-deoxyadenosine in DNA + S-adenosyl-L-homocysteine + H(+)</text>
        <dbReference type="Rhea" id="RHEA:15197"/>
        <dbReference type="Rhea" id="RHEA-COMP:12418"/>
        <dbReference type="Rhea" id="RHEA-COMP:12419"/>
        <dbReference type="ChEBI" id="CHEBI:15378"/>
        <dbReference type="ChEBI" id="CHEBI:57856"/>
        <dbReference type="ChEBI" id="CHEBI:59789"/>
        <dbReference type="ChEBI" id="CHEBI:90615"/>
        <dbReference type="ChEBI" id="CHEBI:90616"/>
        <dbReference type="EC" id="2.1.1.72"/>
    </reaction>
</comment>
<feature type="domain" description="Type II methyltransferase M.TaqI-like" evidence="8">
    <location>
        <begin position="532"/>
        <end position="691"/>
    </location>
</feature>
<dbReference type="EC" id="2.1.1.72" evidence="1"/>
<evidence type="ECO:0000256" key="4">
    <source>
        <dbReference type="ARBA" id="ARBA00022691"/>
    </source>
</evidence>
<dbReference type="SUPFAM" id="SSF53335">
    <property type="entry name" value="S-adenosyl-L-methionine-dependent methyltransferases"/>
    <property type="match status" value="1"/>
</dbReference>
<keyword evidence="12" id="KW-1185">Reference proteome</keyword>
<gene>
    <name evidence="11" type="ORF">GOM49_04465</name>
</gene>
<feature type="domain" description="TaqI-like C-terminal specificity" evidence="9">
    <location>
        <begin position="844"/>
        <end position="914"/>
    </location>
</feature>
<evidence type="ECO:0000259" key="9">
    <source>
        <dbReference type="Pfam" id="PF12950"/>
    </source>
</evidence>
<evidence type="ECO:0000256" key="5">
    <source>
        <dbReference type="ARBA" id="ARBA00022747"/>
    </source>
</evidence>
<evidence type="ECO:0000259" key="10">
    <source>
        <dbReference type="Pfam" id="PF20464"/>
    </source>
</evidence>
<name>A0A6I6EZN7_9CLOT</name>
<dbReference type="InterPro" id="IPR002052">
    <property type="entry name" value="DNA_methylase_N6_adenine_CS"/>
</dbReference>
<dbReference type="GO" id="GO:0009007">
    <property type="term" value="F:site-specific DNA-methyltransferase (adenine-specific) activity"/>
    <property type="evidence" value="ECO:0007669"/>
    <property type="project" value="UniProtKB-EC"/>
</dbReference>
<dbReference type="AlphaFoldDB" id="A0A6I6EZN7"/>
<protein>
    <recommendedName>
        <fullName evidence="1">site-specific DNA-methyltransferase (adenine-specific)</fullName>
        <ecNumber evidence="1">2.1.1.72</ecNumber>
    </recommendedName>
</protein>
<dbReference type="PROSITE" id="PS00092">
    <property type="entry name" value="N6_MTASE"/>
    <property type="match status" value="1"/>
</dbReference>
<keyword evidence="4" id="KW-0949">S-adenosyl-L-methionine</keyword>
<keyword evidence="3" id="KW-0808">Transferase</keyword>
<evidence type="ECO:0000256" key="1">
    <source>
        <dbReference type="ARBA" id="ARBA00011900"/>
    </source>
</evidence>
<dbReference type="InterPro" id="IPR050953">
    <property type="entry name" value="N4_N6_ade-DNA_methylase"/>
</dbReference>
<evidence type="ECO:0000313" key="12">
    <source>
        <dbReference type="Proteomes" id="UP000422764"/>
    </source>
</evidence>
<keyword evidence="2 11" id="KW-0489">Methyltransferase</keyword>
<dbReference type="PANTHER" id="PTHR33841">
    <property type="entry name" value="DNA METHYLTRANSFERASE YEEA-RELATED"/>
    <property type="match status" value="1"/>
</dbReference>
<dbReference type="GO" id="GO:0003677">
    <property type="term" value="F:DNA binding"/>
    <property type="evidence" value="ECO:0007669"/>
    <property type="project" value="UniProtKB-KW"/>
</dbReference>
<dbReference type="Proteomes" id="UP000422764">
    <property type="component" value="Chromosome"/>
</dbReference>
<dbReference type="Pfam" id="PF20464">
    <property type="entry name" value="MmeI_N"/>
    <property type="match status" value="1"/>
</dbReference>
<dbReference type="InterPro" id="IPR011639">
    <property type="entry name" value="MethylTrfase_TaqI-like_dom"/>
</dbReference>
<sequence length="935" mass="108983">MNKNNIFNSAYMKKVIAGVDSNNIINYNNKLKIISQWKRTIDDSSILKLNEKQLQGPFFSRIFSDVLEYRDLGYGDEVNIIQETSTKADGSKPDAVLGYFSNDKGNNVKVVVELKAPGTNLDEKQKRQKDSRTPIEQAFNYAPKYGGSCKWVIVSNFNEVRLYDSLNQLEYEVFYISELDKEKEFLKFYYILNKNNLINCTGESVIDTLYYTRTEKEEEITKEFYSIYKDIRIKIIKDIKINNKINTELAIEKAQKILDRIIFICFCKDSKEQLLPRDILERIFNPKQPTLSKNLWEDLKGLFQAIDEGNKKNNINKYNGGLFKRDIDLDDLVISDNVLEELRRITRYDFDNDLDVDILGHILEQSISDIQLLKNPVNNKSSKRKENGIYYTPKEVTDFMVSKSIDKWIEDKKIELGYSSLPSLTDEEKLKALTLIKRNYRPGKRNSENSEIFKKYIEIINFWEKYRESLYKIKVIDISCGSGAFLNRVFAYLRNKGEEVNRTIRELRNGQEKFFTVDDSIFLELNKNILSNNIFGVDSNKESVEITKLSLWLQTANKNKPLVSLDNNIYYGNSIVDNSDIVGQVAFNWKLKFKEILESGGFDIVIGNPPYIDSTKMKKQQNHVRDYCKKNYKTTKGNWDMYIPFIEKGIDLLKDKGIIAYIVPNKIIGAPYSKEMRNKLSSMNMLYLKDYSEINLFADASVYTIAFIAQNTAIKTDVKVELYDSRRNQWNKSIIRHSEFYSDINWGKYFIKDEQAIKIINKINKNSKLSKYATVNEAATVGEAYEIKQYLVDYNKNLELDHFKKLINTGVIDPYISLWGKEKTTYLKERYLKPIISRKNLEDLNYNRLNQSDKEKIIIAGMCKKLECYYDTGEYLAGKSTVIIYDSELNLKYITAILNSELMEFYFKGCYTTLSLSNKYINTCSTSKKHTNSLR</sequence>
<evidence type="ECO:0000256" key="3">
    <source>
        <dbReference type="ARBA" id="ARBA00022679"/>
    </source>
</evidence>
<dbReference type="EMBL" id="CP046522">
    <property type="protein sequence ID" value="QGU94454.1"/>
    <property type="molecule type" value="Genomic_DNA"/>
</dbReference>
<dbReference type="PRINTS" id="PR00507">
    <property type="entry name" value="N12N6MTFRASE"/>
</dbReference>
<dbReference type="InterPro" id="IPR025931">
    <property type="entry name" value="TaqI_C"/>
</dbReference>
<evidence type="ECO:0000256" key="6">
    <source>
        <dbReference type="ARBA" id="ARBA00023125"/>
    </source>
</evidence>
<organism evidence="11 12">
    <name type="scientific">Clostridium bovifaecis</name>
    <dbReference type="NCBI Taxonomy" id="2184719"/>
    <lineage>
        <taxon>Bacteria</taxon>
        <taxon>Bacillati</taxon>
        <taxon>Bacillota</taxon>
        <taxon>Clostridia</taxon>
        <taxon>Eubacteriales</taxon>
        <taxon>Clostridiaceae</taxon>
        <taxon>Clostridium</taxon>
    </lineage>
</organism>
<dbReference type="GO" id="GO:0032259">
    <property type="term" value="P:methylation"/>
    <property type="evidence" value="ECO:0007669"/>
    <property type="project" value="UniProtKB-KW"/>
</dbReference>
<evidence type="ECO:0000259" key="8">
    <source>
        <dbReference type="Pfam" id="PF07669"/>
    </source>
</evidence>
<dbReference type="Pfam" id="PF07669">
    <property type="entry name" value="Eco57I"/>
    <property type="match status" value="1"/>
</dbReference>
<dbReference type="REBASE" id="364938">
    <property type="entry name" value="CboXXBORF4465P"/>
</dbReference>
<dbReference type="PANTHER" id="PTHR33841:SF1">
    <property type="entry name" value="DNA METHYLTRANSFERASE A"/>
    <property type="match status" value="1"/>
</dbReference>
<proteinExistence type="predicted"/>
<evidence type="ECO:0000256" key="7">
    <source>
        <dbReference type="ARBA" id="ARBA00047942"/>
    </source>
</evidence>
<dbReference type="Gene3D" id="3.40.50.150">
    <property type="entry name" value="Vaccinia Virus protein VP39"/>
    <property type="match status" value="1"/>
</dbReference>